<dbReference type="GO" id="GO:0009451">
    <property type="term" value="P:RNA modification"/>
    <property type="evidence" value="ECO:0007669"/>
    <property type="project" value="InterPro"/>
</dbReference>
<feature type="domain" description="DYW" evidence="5">
    <location>
        <begin position="544"/>
        <end position="636"/>
    </location>
</feature>
<name>A0A2G5DSU5_AQUCA</name>
<dbReference type="GO" id="GO:0008270">
    <property type="term" value="F:zinc ion binding"/>
    <property type="evidence" value="ECO:0007669"/>
    <property type="project" value="InterPro"/>
</dbReference>
<evidence type="ECO:0000256" key="4">
    <source>
        <dbReference type="PROSITE-ProRule" id="PRU00708"/>
    </source>
</evidence>
<dbReference type="Proteomes" id="UP000230069">
    <property type="component" value="Unassembled WGS sequence"/>
</dbReference>
<sequence length="636" mass="72540">MKSLVKTIARRPLSSYYSIYTFTTQTQISTIPPTLIDDFTNFCYKKDLPRAMEAMNSLEKRGLRAASVTYSELIKCCIACGAVEQGKRVHKHVYSNGYKPKTFLNNFLLNMYIKFDLLNEALKLFDKMRERNVVSWTTIISAYCNLKLNGDALECLVRMQREGVQPNMFTLSSILRASDCLGTLRQLHCSIIKYGLESDIFVRSALIDIYSKWGELDNGFRVFDEMQTGDLVVWSSIIGGFAQNGNGDKALDLFISMKRLGFEANQGTLTSVLRACTGLALLELGRQVHTHVIKTQIDLILNNAILDMYCKCGSLEDASSAFKWMSEKDVISWSTMISGLAQNGYSIEALKLFESMKASGSKPNYITIVGVLFACSHAGLLDDGWSYFRSMKRLYGVEPGREHYGCIVDLLGRAGKFPEAVQFIHEMKCEPDAVIWRTLLGACKVHKKVGLATYVAKKIIELEPHHEGTYILLSNIYADAERWEDVEEVRKNFTGRGFKKEPGCSWIEVNKQVHAFIFRDEAHPQIKFVYRELNYLIERIRRVGYSPDMTFVLHDLEGEQKEDSLRFHSEKLAIVYGLMSLPKEKPVRIIKNLRICGDCHTFAKLVSKTEDRYIVIRDPVRYHHFRDGTCSCGDYW</sequence>
<dbReference type="InterPro" id="IPR002885">
    <property type="entry name" value="PPR_rpt"/>
</dbReference>
<dbReference type="PROSITE" id="PS51375">
    <property type="entry name" value="PPR"/>
    <property type="match status" value="5"/>
</dbReference>
<keyword evidence="3" id="KW-0809">Transit peptide</keyword>
<dbReference type="Gene3D" id="1.25.40.10">
    <property type="entry name" value="Tetratricopeptide repeat domain"/>
    <property type="match status" value="3"/>
</dbReference>
<evidence type="ECO:0000313" key="6">
    <source>
        <dbReference type="EMBL" id="PIA46594.1"/>
    </source>
</evidence>
<dbReference type="Pfam" id="PF01535">
    <property type="entry name" value="PPR"/>
    <property type="match status" value="2"/>
</dbReference>
<dbReference type="STRING" id="218851.A0A2G5DSU5"/>
<feature type="repeat" description="PPR" evidence="4">
    <location>
        <begin position="329"/>
        <end position="363"/>
    </location>
</feature>
<dbReference type="InParanoid" id="A0A2G5DSU5"/>
<feature type="repeat" description="PPR" evidence="4">
    <location>
        <begin position="230"/>
        <end position="264"/>
    </location>
</feature>
<dbReference type="FunFam" id="1.25.40.10:FF:000366">
    <property type="entry name" value="Pentatricopeptide (PPR) repeat-containing protein"/>
    <property type="match status" value="1"/>
</dbReference>
<proteinExistence type="inferred from homology"/>
<organism evidence="6 7">
    <name type="scientific">Aquilegia coerulea</name>
    <name type="common">Rocky mountain columbine</name>
    <dbReference type="NCBI Taxonomy" id="218851"/>
    <lineage>
        <taxon>Eukaryota</taxon>
        <taxon>Viridiplantae</taxon>
        <taxon>Streptophyta</taxon>
        <taxon>Embryophyta</taxon>
        <taxon>Tracheophyta</taxon>
        <taxon>Spermatophyta</taxon>
        <taxon>Magnoliopsida</taxon>
        <taxon>Ranunculales</taxon>
        <taxon>Ranunculaceae</taxon>
        <taxon>Thalictroideae</taxon>
        <taxon>Aquilegia</taxon>
    </lineage>
</organism>
<dbReference type="PANTHER" id="PTHR47926">
    <property type="entry name" value="PENTATRICOPEPTIDE REPEAT-CONTAINING PROTEIN"/>
    <property type="match status" value="1"/>
</dbReference>
<protein>
    <recommendedName>
        <fullName evidence="5">DYW domain-containing protein</fullName>
    </recommendedName>
</protein>
<dbReference type="Pfam" id="PF20431">
    <property type="entry name" value="E_motif"/>
    <property type="match status" value="1"/>
</dbReference>
<dbReference type="FunCoup" id="A0A2G5DSU5">
    <property type="interactions" value="27"/>
</dbReference>
<keyword evidence="7" id="KW-1185">Reference proteome</keyword>
<evidence type="ECO:0000256" key="3">
    <source>
        <dbReference type="ARBA" id="ARBA00022946"/>
    </source>
</evidence>
<accession>A0A2G5DSU5</accession>
<gene>
    <name evidence="6" type="ORF">AQUCO_01500257v1</name>
</gene>
<evidence type="ECO:0000256" key="1">
    <source>
        <dbReference type="ARBA" id="ARBA00006643"/>
    </source>
</evidence>
<dbReference type="FunFam" id="1.25.40.10:FF:000380">
    <property type="entry name" value="Pentatricopeptide repeat-containing protein, chloroplastic"/>
    <property type="match status" value="1"/>
</dbReference>
<feature type="repeat" description="PPR" evidence="4">
    <location>
        <begin position="298"/>
        <end position="328"/>
    </location>
</feature>
<evidence type="ECO:0000256" key="2">
    <source>
        <dbReference type="ARBA" id="ARBA00022737"/>
    </source>
</evidence>
<dbReference type="FunFam" id="1.25.40.10:FF:000488">
    <property type="entry name" value="Pentatricopeptide repeat-containing protein, mitochondrial"/>
    <property type="match status" value="1"/>
</dbReference>
<dbReference type="AlphaFoldDB" id="A0A2G5DSU5"/>
<comment type="similarity">
    <text evidence="1">Belongs to the PPR family. PCMP-H subfamily.</text>
</comment>
<dbReference type="Pfam" id="PF13041">
    <property type="entry name" value="PPR_2"/>
    <property type="match status" value="3"/>
</dbReference>
<evidence type="ECO:0000313" key="7">
    <source>
        <dbReference type="Proteomes" id="UP000230069"/>
    </source>
</evidence>
<dbReference type="SUPFAM" id="SSF48452">
    <property type="entry name" value="TPR-like"/>
    <property type="match status" value="1"/>
</dbReference>
<dbReference type="FunFam" id="1.25.40.10:FF:000031">
    <property type="entry name" value="Pentatricopeptide repeat-containing protein mitochondrial"/>
    <property type="match status" value="1"/>
</dbReference>
<feature type="repeat" description="PPR" evidence="4">
    <location>
        <begin position="66"/>
        <end position="100"/>
    </location>
</feature>
<keyword evidence="2" id="KW-0677">Repeat</keyword>
<dbReference type="GO" id="GO:0003723">
    <property type="term" value="F:RNA binding"/>
    <property type="evidence" value="ECO:0007669"/>
    <property type="project" value="InterPro"/>
</dbReference>
<dbReference type="InterPro" id="IPR032867">
    <property type="entry name" value="DYW_dom"/>
</dbReference>
<reference evidence="6 7" key="1">
    <citation type="submission" date="2017-09" db="EMBL/GenBank/DDBJ databases">
        <title>WGS assembly of Aquilegia coerulea Goldsmith.</title>
        <authorList>
            <person name="Hodges S."/>
            <person name="Kramer E."/>
            <person name="Nordborg M."/>
            <person name="Tomkins J."/>
            <person name="Borevitz J."/>
            <person name="Derieg N."/>
            <person name="Yan J."/>
            <person name="Mihaltcheva S."/>
            <person name="Hayes R.D."/>
            <person name="Rokhsar D."/>
        </authorList>
    </citation>
    <scope>NUCLEOTIDE SEQUENCE [LARGE SCALE GENOMIC DNA]</scope>
    <source>
        <strain evidence="7">cv. Goldsmith</strain>
    </source>
</reference>
<evidence type="ECO:0000259" key="5">
    <source>
        <dbReference type="Pfam" id="PF14432"/>
    </source>
</evidence>
<dbReference type="InterPro" id="IPR011990">
    <property type="entry name" value="TPR-like_helical_dom_sf"/>
</dbReference>
<feature type="repeat" description="PPR" evidence="4">
    <location>
        <begin position="132"/>
        <end position="166"/>
    </location>
</feature>
<dbReference type="OrthoDB" id="185373at2759"/>
<dbReference type="PANTHER" id="PTHR47926:SF420">
    <property type="entry name" value="REPEAT-CONTAINING PROTEIN, PUTATIVE-RELATED"/>
    <property type="match status" value="1"/>
</dbReference>
<dbReference type="NCBIfam" id="TIGR00756">
    <property type="entry name" value="PPR"/>
    <property type="match status" value="4"/>
</dbReference>
<dbReference type="InterPro" id="IPR046960">
    <property type="entry name" value="PPR_At4g14850-like_plant"/>
</dbReference>
<dbReference type="EMBL" id="KZ305032">
    <property type="protein sequence ID" value="PIA46594.1"/>
    <property type="molecule type" value="Genomic_DNA"/>
</dbReference>
<dbReference type="Pfam" id="PF14432">
    <property type="entry name" value="DYW_deaminase"/>
    <property type="match status" value="1"/>
</dbReference>
<dbReference type="InterPro" id="IPR046848">
    <property type="entry name" value="E_motif"/>
</dbReference>